<dbReference type="AlphaFoldDB" id="A0A7D4Q875"/>
<sequence length="146" mass="15455">MKRVLIAIFSVAVLASCSNSNGSTASQPAAGAAVTKENAPKMKFDNDAFDFGKINTGDKVTHEYKFVNEGKSPLIISDSFATCGCTKPEWPHTPIKPGESGVIKVTFSSEGKSGLQDKMVTIVANTLPANTVVHLVGEVLEKNAKK</sequence>
<dbReference type="PANTHER" id="PTHR37833:SF1">
    <property type="entry name" value="SIGNAL PEPTIDE PROTEIN"/>
    <property type="match status" value="1"/>
</dbReference>
<organism evidence="4 5">
    <name type="scientific">Mucilaginibacter mali</name>
    <dbReference type="NCBI Taxonomy" id="2740462"/>
    <lineage>
        <taxon>Bacteria</taxon>
        <taxon>Pseudomonadati</taxon>
        <taxon>Bacteroidota</taxon>
        <taxon>Sphingobacteriia</taxon>
        <taxon>Sphingobacteriales</taxon>
        <taxon>Sphingobacteriaceae</taxon>
        <taxon>Mucilaginibacter</taxon>
    </lineage>
</organism>
<dbReference type="EMBL" id="CP054139">
    <property type="protein sequence ID" value="QKJ30571.1"/>
    <property type="molecule type" value="Genomic_DNA"/>
</dbReference>
<dbReference type="InterPro" id="IPR012640">
    <property type="entry name" value="Membr_lipoprot_lipid_attach_CS"/>
</dbReference>
<proteinExistence type="predicted"/>
<evidence type="ECO:0000256" key="3">
    <source>
        <dbReference type="SAM" id="SignalP"/>
    </source>
</evidence>
<reference evidence="4 5" key="1">
    <citation type="submission" date="2020-05" db="EMBL/GenBank/DDBJ databases">
        <title>Mucilaginibacter mali sp. nov.</title>
        <authorList>
            <person name="Kim H.S."/>
            <person name="Lee K.C."/>
            <person name="Suh M.K."/>
            <person name="Kim J.-S."/>
            <person name="Han K.-I."/>
            <person name="Eom M.K."/>
            <person name="Shin Y.K."/>
            <person name="Lee J.-S."/>
        </authorList>
    </citation>
    <scope>NUCLEOTIDE SEQUENCE [LARGE SCALE GENOMIC DNA]</scope>
    <source>
        <strain evidence="4 5">G2-14</strain>
    </source>
</reference>
<keyword evidence="2 3" id="KW-0732">Signal</keyword>
<dbReference type="Proteomes" id="UP000505355">
    <property type="component" value="Chromosome"/>
</dbReference>
<dbReference type="Pfam" id="PF07610">
    <property type="entry name" value="DUF1573"/>
    <property type="match status" value="1"/>
</dbReference>
<evidence type="ECO:0000256" key="2">
    <source>
        <dbReference type="ARBA" id="ARBA00022729"/>
    </source>
</evidence>
<dbReference type="InterPro" id="IPR013783">
    <property type="entry name" value="Ig-like_fold"/>
</dbReference>
<dbReference type="KEGG" id="mmab:HQ865_12650"/>
<feature type="chain" id="PRO_5028989075" description="Type IV secretion system putative lipoprotein virB7" evidence="3">
    <location>
        <begin position="26"/>
        <end position="146"/>
    </location>
</feature>
<dbReference type="InterPro" id="IPR011467">
    <property type="entry name" value="DUF1573"/>
</dbReference>
<dbReference type="Gene3D" id="2.60.40.10">
    <property type="entry name" value="Immunoglobulins"/>
    <property type="match status" value="1"/>
</dbReference>
<dbReference type="PANTHER" id="PTHR37833">
    <property type="entry name" value="LIPOPROTEIN-RELATED"/>
    <property type="match status" value="1"/>
</dbReference>
<evidence type="ECO:0000313" key="5">
    <source>
        <dbReference type="Proteomes" id="UP000505355"/>
    </source>
</evidence>
<accession>A0A7D4Q875</accession>
<dbReference type="RefSeq" id="WP_173415245.1">
    <property type="nucleotide sequence ID" value="NZ_CP054139.1"/>
</dbReference>
<evidence type="ECO:0000313" key="4">
    <source>
        <dbReference type="EMBL" id="QKJ30571.1"/>
    </source>
</evidence>
<keyword evidence="5" id="KW-1185">Reference proteome</keyword>
<name>A0A7D4Q875_9SPHI</name>
<dbReference type="Pfam" id="PF08139">
    <property type="entry name" value="LPAM_1"/>
    <property type="match status" value="1"/>
</dbReference>
<protein>
    <recommendedName>
        <fullName evidence="1">Type IV secretion system putative lipoprotein virB7</fullName>
    </recommendedName>
</protein>
<feature type="signal peptide" evidence="3">
    <location>
        <begin position="1"/>
        <end position="25"/>
    </location>
</feature>
<evidence type="ECO:0000256" key="1">
    <source>
        <dbReference type="ARBA" id="ARBA00017922"/>
    </source>
</evidence>
<dbReference type="PROSITE" id="PS51257">
    <property type="entry name" value="PROKAR_LIPOPROTEIN"/>
    <property type="match status" value="1"/>
</dbReference>
<gene>
    <name evidence="4" type="ORF">HQ865_12650</name>
</gene>